<keyword evidence="1" id="KW-0812">Transmembrane</keyword>
<feature type="transmembrane region" description="Helical" evidence="1">
    <location>
        <begin position="131"/>
        <end position="149"/>
    </location>
</feature>
<evidence type="ECO:0000313" key="2">
    <source>
        <dbReference type="EMBL" id="SDE98029.1"/>
    </source>
</evidence>
<evidence type="ECO:0000256" key="1">
    <source>
        <dbReference type="SAM" id="Phobius"/>
    </source>
</evidence>
<feature type="transmembrane region" description="Helical" evidence="1">
    <location>
        <begin position="80"/>
        <end position="98"/>
    </location>
</feature>
<sequence>MSNSDPRPDVLDLLKAILLPGSDIVQNFASEVRMEAEKTEWSESLNRIEGMGLLLTAFALTVLLVAVIIANGWINDLIRVIGLSPTIVLTIAIPLLYLHGIISALRRIDAGESVLMSLGDHDDETARSLKITTGGVFVSAAFFMIFSLGSGIVETILIVMMSLVIAGFLTVGLTCWLRVALSK</sequence>
<gene>
    <name evidence="2" type="ORF">SAMN04488067_101313</name>
</gene>
<accession>A0A1G7HD91</accession>
<name>A0A1G7HD91_9EURY</name>
<evidence type="ECO:0000313" key="3">
    <source>
        <dbReference type="Proteomes" id="UP000324020"/>
    </source>
</evidence>
<protein>
    <submittedName>
        <fullName evidence="2">Uncharacterized protein</fullName>
    </submittedName>
</protein>
<keyword evidence="1" id="KW-0472">Membrane</keyword>
<organism evidence="2 3">
    <name type="scientific">Halorubrum xinjiangense</name>
    <dbReference type="NCBI Taxonomy" id="261291"/>
    <lineage>
        <taxon>Archaea</taxon>
        <taxon>Methanobacteriati</taxon>
        <taxon>Methanobacteriota</taxon>
        <taxon>Stenosarchaea group</taxon>
        <taxon>Halobacteria</taxon>
        <taxon>Halobacteriales</taxon>
        <taxon>Haloferacaceae</taxon>
        <taxon>Halorubrum</taxon>
    </lineage>
</organism>
<dbReference type="Proteomes" id="UP000324020">
    <property type="component" value="Unassembled WGS sequence"/>
</dbReference>
<proteinExistence type="predicted"/>
<reference evidence="2 3" key="1">
    <citation type="submission" date="2016-10" db="EMBL/GenBank/DDBJ databases">
        <authorList>
            <person name="Varghese N."/>
            <person name="Submissions S."/>
        </authorList>
    </citation>
    <scope>NUCLEOTIDE SEQUENCE [LARGE SCALE GENOMIC DNA]</scope>
    <source>
        <strain evidence="2 3">CGMCC 1.3527</strain>
    </source>
</reference>
<dbReference type="EMBL" id="FNBO01000001">
    <property type="protein sequence ID" value="SDE98029.1"/>
    <property type="molecule type" value="Genomic_DNA"/>
</dbReference>
<keyword evidence="3" id="KW-1185">Reference proteome</keyword>
<feature type="transmembrane region" description="Helical" evidence="1">
    <location>
        <begin position="53"/>
        <end position="74"/>
    </location>
</feature>
<feature type="transmembrane region" description="Helical" evidence="1">
    <location>
        <begin position="155"/>
        <end position="177"/>
    </location>
</feature>
<dbReference type="AlphaFoldDB" id="A0A1G7HD91"/>
<keyword evidence="1" id="KW-1133">Transmembrane helix</keyword>